<keyword evidence="3" id="KW-1185">Reference proteome</keyword>
<sequence>MTCTLIARGMEPKLAIGTSSAAELFVTSAVTVAFLTGIGLGIWPVVAGLVLSGALAAPFAALATRAIPARRLMAVVGLAIVVLAGSTLLRQAGLA</sequence>
<evidence type="ECO:0000256" key="1">
    <source>
        <dbReference type="SAM" id="Phobius"/>
    </source>
</evidence>
<dbReference type="AlphaFoldDB" id="A0A840XKM3"/>
<protein>
    <submittedName>
        <fullName evidence="2">Putative membrane protein YfcA</fullName>
    </submittedName>
</protein>
<dbReference type="EMBL" id="JACIJE010000003">
    <property type="protein sequence ID" value="MBB5689088.1"/>
    <property type="molecule type" value="Genomic_DNA"/>
</dbReference>
<name>A0A840XKM3_9PROT</name>
<accession>A0A840XKM3</accession>
<dbReference type="Proteomes" id="UP000562254">
    <property type="component" value="Unassembled WGS sequence"/>
</dbReference>
<evidence type="ECO:0000313" key="3">
    <source>
        <dbReference type="Proteomes" id="UP000562254"/>
    </source>
</evidence>
<keyword evidence="1" id="KW-1133">Transmembrane helix</keyword>
<comment type="caution">
    <text evidence="2">The sequence shown here is derived from an EMBL/GenBank/DDBJ whole genome shotgun (WGS) entry which is preliminary data.</text>
</comment>
<feature type="transmembrane region" description="Helical" evidence="1">
    <location>
        <begin position="41"/>
        <end position="60"/>
    </location>
</feature>
<feature type="transmembrane region" description="Helical" evidence="1">
    <location>
        <begin position="72"/>
        <end position="89"/>
    </location>
</feature>
<feature type="transmembrane region" description="Helical" evidence="1">
    <location>
        <begin position="14"/>
        <end position="35"/>
    </location>
</feature>
<evidence type="ECO:0000313" key="2">
    <source>
        <dbReference type="EMBL" id="MBB5689088.1"/>
    </source>
</evidence>
<gene>
    <name evidence="2" type="ORF">FHS88_001213</name>
</gene>
<proteinExistence type="predicted"/>
<organism evidence="2 3">
    <name type="scientific">Neoroseomonas alkaliterrae</name>
    <dbReference type="NCBI Taxonomy" id="1452450"/>
    <lineage>
        <taxon>Bacteria</taxon>
        <taxon>Pseudomonadati</taxon>
        <taxon>Pseudomonadota</taxon>
        <taxon>Alphaproteobacteria</taxon>
        <taxon>Acetobacterales</taxon>
        <taxon>Acetobacteraceae</taxon>
        <taxon>Neoroseomonas</taxon>
    </lineage>
</organism>
<dbReference type="RefSeq" id="WP_184482381.1">
    <property type="nucleotide sequence ID" value="NZ_JAAEDJ010000104.1"/>
</dbReference>
<keyword evidence="1" id="KW-0812">Transmembrane</keyword>
<reference evidence="2 3" key="1">
    <citation type="submission" date="2020-08" db="EMBL/GenBank/DDBJ databases">
        <title>Genomic Encyclopedia of Type Strains, Phase IV (KMG-IV): sequencing the most valuable type-strain genomes for metagenomic binning, comparative biology and taxonomic classification.</title>
        <authorList>
            <person name="Goeker M."/>
        </authorList>
    </citation>
    <scope>NUCLEOTIDE SEQUENCE [LARGE SCALE GENOMIC DNA]</scope>
    <source>
        <strain evidence="2 3">DSM 25895</strain>
    </source>
</reference>
<keyword evidence="1" id="KW-0472">Membrane</keyword>